<dbReference type="InterPro" id="IPR036128">
    <property type="entry name" value="Plus3-like_sf"/>
</dbReference>
<dbReference type="SUPFAM" id="SSF57903">
    <property type="entry name" value="FYVE/PHD zinc finger"/>
    <property type="match status" value="1"/>
</dbReference>
<dbReference type="EMBL" id="JAXQNO010000021">
    <property type="protein sequence ID" value="KAK4768839.1"/>
    <property type="molecule type" value="Genomic_DNA"/>
</dbReference>
<evidence type="ECO:0000256" key="3">
    <source>
        <dbReference type="ARBA" id="ARBA00022833"/>
    </source>
</evidence>
<dbReference type="CDD" id="cd15568">
    <property type="entry name" value="PHD5_NSD"/>
    <property type="match status" value="1"/>
</dbReference>
<evidence type="ECO:0000256" key="2">
    <source>
        <dbReference type="ARBA" id="ARBA00022771"/>
    </source>
</evidence>
<dbReference type="InterPro" id="IPR001965">
    <property type="entry name" value="Znf_PHD"/>
</dbReference>
<sequence>MKKPNKAKKDLCNETDDWCFICKDGGDLIVCDHRGCLKVYHATCVGKDETLLEREERWVCDRHTCFVCRKSTKIYCFCCPNAVCGDCNSAAEFTHIKRNGGLCDECMRLILLIEEEADYDSDGEKLDFNNLDTYECLFKEYWEIIKEREDLTLEDVYSADARLKKGKKSDESVSNVDEPKRSGRKRTIESASESDEGEVKGPRGRGKRSSNKFQEFDGWGSKPLIHFLNSIGEDTSKELSRLDVDTIICKYIQEKDLRAPGKKKTVYCDDKLYAIFRKKKINKNKMYYFLEPHFKDMVVLSDEDEKVDDHITLSGIRGVKATKACKKPRTSDLDRESQQEEVIQEVQRVQESCFAAINVDNLRLVYLRRSFLEELFKQPDTAEGKIVGSFVKTKVDPTYQLFKSSHQLLQVTEVTGLKQGSSATNNEEILLLASKLSKPINIKMLSDSDITEEECEDLRQRVKDGISKKFTVEELQEKAESLHEFITKLEMYLEKKALLNTPSEQERRLKQVPKIIAEVVSLYSGEDLKSDEKGSANSPHHS</sequence>
<dbReference type="CDD" id="cd10567">
    <property type="entry name" value="SWIB-MDM2_like"/>
    <property type="match status" value="1"/>
</dbReference>
<dbReference type="Gene3D" id="1.10.245.10">
    <property type="entry name" value="SWIB/MDM2 domain"/>
    <property type="match status" value="1"/>
</dbReference>
<dbReference type="InterPro" id="IPR004343">
    <property type="entry name" value="Plus-3_dom"/>
</dbReference>
<dbReference type="Gene3D" id="3.90.70.200">
    <property type="entry name" value="Plus-3 domain"/>
    <property type="match status" value="1"/>
</dbReference>
<dbReference type="SMART" id="SM00249">
    <property type="entry name" value="PHD"/>
    <property type="match status" value="1"/>
</dbReference>
<dbReference type="Pfam" id="PF22908">
    <property type="entry name" value="PHD_NSD"/>
    <property type="match status" value="1"/>
</dbReference>
<protein>
    <submittedName>
        <fullName evidence="7">Uncharacterized protein</fullName>
    </submittedName>
</protein>
<keyword evidence="8" id="KW-1185">Reference proteome</keyword>
<dbReference type="PANTHER" id="PTHR46851:SF22">
    <property type="entry name" value="ZINC ION BINDING _ DNA BINDING PROTEIN"/>
    <property type="match status" value="1"/>
</dbReference>
<dbReference type="Proteomes" id="UP001346149">
    <property type="component" value="Unassembled WGS sequence"/>
</dbReference>
<keyword evidence="1" id="KW-0479">Metal-binding</keyword>
<evidence type="ECO:0000259" key="5">
    <source>
        <dbReference type="PROSITE" id="PS51360"/>
    </source>
</evidence>
<dbReference type="SUPFAM" id="SSF159042">
    <property type="entry name" value="Plus3-like"/>
    <property type="match status" value="1"/>
</dbReference>
<evidence type="ECO:0000256" key="4">
    <source>
        <dbReference type="SAM" id="MobiDB-lite"/>
    </source>
</evidence>
<evidence type="ECO:0000259" key="6">
    <source>
        <dbReference type="PROSITE" id="PS51925"/>
    </source>
</evidence>
<feature type="region of interest" description="Disordered" evidence="4">
    <location>
        <begin position="168"/>
        <end position="215"/>
    </location>
</feature>
<keyword evidence="3" id="KW-0862">Zinc</keyword>
<evidence type="ECO:0000313" key="7">
    <source>
        <dbReference type="EMBL" id="KAK4768839.1"/>
    </source>
</evidence>
<keyword evidence="2" id="KW-0863">Zinc-finger</keyword>
<dbReference type="GO" id="GO:0008270">
    <property type="term" value="F:zinc ion binding"/>
    <property type="evidence" value="ECO:0007669"/>
    <property type="project" value="UniProtKB-KW"/>
</dbReference>
<gene>
    <name evidence="7" type="ORF">SAY86_026989</name>
</gene>
<dbReference type="PROSITE" id="PS51925">
    <property type="entry name" value="SWIB_MDM2"/>
    <property type="match status" value="1"/>
</dbReference>
<accession>A0AAN7KPX8</accession>
<feature type="domain" description="Plus3" evidence="5">
    <location>
        <begin position="356"/>
        <end position="487"/>
    </location>
</feature>
<dbReference type="InterPro" id="IPR011011">
    <property type="entry name" value="Znf_FYVE_PHD"/>
</dbReference>
<dbReference type="InterPro" id="IPR045894">
    <property type="entry name" value="At5g08430-like"/>
</dbReference>
<dbReference type="Pfam" id="PF02201">
    <property type="entry name" value="SWIB"/>
    <property type="match status" value="1"/>
</dbReference>
<proteinExistence type="predicted"/>
<name>A0AAN7KPX8_TRANT</name>
<evidence type="ECO:0000313" key="8">
    <source>
        <dbReference type="Proteomes" id="UP001346149"/>
    </source>
</evidence>
<dbReference type="SMART" id="SM00719">
    <property type="entry name" value="Plus3"/>
    <property type="match status" value="1"/>
</dbReference>
<dbReference type="GO" id="GO:0003677">
    <property type="term" value="F:DNA binding"/>
    <property type="evidence" value="ECO:0007669"/>
    <property type="project" value="InterPro"/>
</dbReference>
<dbReference type="InterPro" id="IPR013083">
    <property type="entry name" value="Znf_RING/FYVE/PHD"/>
</dbReference>
<dbReference type="Pfam" id="PF03126">
    <property type="entry name" value="Plus-3"/>
    <property type="match status" value="1"/>
</dbReference>
<organism evidence="7 8">
    <name type="scientific">Trapa natans</name>
    <name type="common">Water chestnut</name>
    <dbReference type="NCBI Taxonomy" id="22666"/>
    <lineage>
        <taxon>Eukaryota</taxon>
        <taxon>Viridiplantae</taxon>
        <taxon>Streptophyta</taxon>
        <taxon>Embryophyta</taxon>
        <taxon>Tracheophyta</taxon>
        <taxon>Spermatophyta</taxon>
        <taxon>Magnoliopsida</taxon>
        <taxon>eudicotyledons</taxon>
        <taxon>Gunneridae</taxon>
        <taxon>Pentapetalae</taxon>
        <taxon>rosids</taxon>
        <taxon>malvids</taxon>
        <taxon>Myrtales</taxon>
        <taxon>Lythraceae</taxon>
        <taxon>Trapa</taxon>
    </lineage>
</organism>
<dbReference type="PANTHER" id="PTHR46851">
    <property type="entry name" value="OS01G0884500 PROTEIN"/>
    <property type="match status" value="1"/>
</dbReference>
<dbReference type="SUPFAM" id="SSF47592">
    <property type="entry name" value="SWIB/MDM2 domain"/>
    <property type="match status" value="1"/>
</dbReference>
<dbReference type="Gene3D" id="3.30.40.10">
    <property type="entry name" value="Zinc/RING finger domain, C3HC4 (zinc finger)"/>
    <property type="match status" value="1"/>
</dbReference>
<dbReference type="PROSITE" id="PS51360">
    <property type="entry name" value="PLUS3"/>
    <property type="match status" value="1"/>
</dbReference>
<dbReference type="InterPro" id="IPR055198">
    <property type="entry name" value="NSD_PHD"/>
</dbReference>
<feature type="domain" description="DM2" evidence="6">
    <location>
        <begin position="213"/>
        <end position="296"/>
    </location>
</feature>
<comment type="caution">
    <text evidence="7">The sequence shown here is derived from an EMBL/GenBank/DDBJ whole genome shotgun (WGS) entry which is preliminary data.</text>
</comment>
<reference evidence="7 8" key="1">
    <citation type="journal article" date="2023" name="Hortic Res">
        <title>Pangenome of water caltrop reveals structural variations and asymmetric subgenome divergence after allopolyploidization.</title>
        <authorList>
            <person name="Zhang X."/>
            <person name="Chen Y."/>
            <person name="Wang L."/>
            <person name="Yuan Y."/>
            <person name="Fang M."/>
            <person name="Shi L."/>
            <person name="Lu R."/>
            <person name="Comes H.P."/>
            <person name="Ma Y."/>
            <person name="Chen Y."/>
            <person name="Huang G."/>
            <person name="Zhou Y."/>
            <person name="Zheng Z."/>
            <person name="Qiu Y."/>
        </authorList>
    </citation>
    <scope>NUCLEOTIDE SEQUENCE [LARGE SCALE GENOMIC DNA]</scope>
    <source>
        <strain evidence="7">F231</strain>
    </source>
</reference>
<dbReference type="AlphaFoldDB" id="A0AAN7KPX8"/>
<dbReference type="InterPro" id="IPR036885">
    <property type="entry name" value="SWIB_MDM2_dom_sf"/>
</dbReference>
<dbReference type="InterPro" id="IPR003121">
    <property type="entry name" value="SWIB_MDM2_domain"/>
</dbReference>
<evidence type="ECO:0000256" key="1">
    <source>
        <dbReference type="ARBA" id="ARBA00022723"/>
    </source>
</evidence>